<dbReference type="Proteomes" id="UP000183894">
    <property type="component" value="Unassembled WGS sequence"/>
</dbReference>
<evidence type="ECO:0000256" key="1">
    <source>
        <dbReference type="SAM" id="Phobius"/>
    </source>
</evidence>
<evidence type="ECO:0000313" key="2">
    <source>
        <dbReference type="EMBL" id="SEL14813.1"/>
    </source>
</evidence>
<keyword evidence="1" id="KW-0812">Transmembrane</keyword>
<organism evidence="2 3">
    <name type="scientific">Haloferax larsenii</name>
    <dbReference type="NCBI Taxonomy" id="302484"/>
    <lineage>
        <taxon>Archaea</taxon>
        <taxon>Methanobacteriati</taxon>
        <taxon>Methanobacteriota</taxon>
        <taxon>Stenosarchaea group</taxon>
        <taxon>Halobacteria</taxon>
        <taxon>Halobacteriales</taxon>
        <taxon>Haloferacaceae</taxon>
        <taxon>Haloferax</taxon>
    </lineage>
</organism>
<evidence type="ECO:0000313" key="3">
    <source>
        <dbReference type="Proteomes" id="UP000183894"/>
    </source>
</evidence>
<name>A0A1H7MUD0_HALLR</name>
<accession>A0A1H7MUD0</accession>
<proteinExistence type="predicted"/>
<dbReference type="EMBL" id="FOAD01000003">
    <property type="protein sequence ID" value="SEL14813.1"/>
    <property type="molecule type" value="Genomic_DNA"/>
</dbReference>
<dbReference type="AlphaFoldDB" id="A0A1H7MUD0"/>
<feature type="transmembrane region" description="Helical" evidence="1">
    <location>
        <begin position="20"/>
        <end position="43"/>
    </location>
</feature>
<reference evidence="2 3" key="1">
    <citation type="submission" date="2016-10" db="EMBL/GenBank/DDBJ databases">
        <authorList>
            <person name="de Groot N.N."/>
        </authorList>
    </citation>
    <scope>NUCLEOTIDE SEQUENCE [LARGE SCALE GENOMIC DNA]</scope>
    <source>
        <strain evidence="2 3">CDM_5</strain>
    </source>
</reference>
<protein>
    <submittedName>
        <fullName evidence="2">Uncharacterized protein</fullName>
    </submittedName>
</protein>
<gene>
    <name evidence="2" type="ORF">SAMN04488691_10395</name>
</gene>
<keyword evidence="1" id="KW-0472">Membrane</keyword>
<sequence>MNLTVDSRVMLIGGVVADRTSAIVAVTGVGGVYLLSSLCSVVWESPVVGGTERSESAAASAATD</sequence>
<keyword evidence="1" id="KW-1133">Transmembrane helix</keyword>